<comment type="similarity">
    <text evidence="2">Belongs to the DNA polymerase type-B family.</text>
</comment>
<evidence type="ECO:0000256" key="11">
    <source>
        <dbReference type="ARBA" id="ARBA00022932"/>
    </source>
</evidence>
<keyword evidence="11" id="KW-0239">DNA-directed DNA polymerase</keyword>
<keyword evidence="8" id="KW-0479">Metal-binding</keyword>
<sequence>MAIQARTKGWEKESKINPDYEYERLVKLENKFNIIPWMNKGEREGYLYNIVPTTMNVVIKNSNKSQKKTGVHMYFVSDNNKTWRITLFYRPYFYLKTKNIHNYEAVTKFLKKELDKHNVEIDYVKKEDLSLYDHLNRKRSYLSNIFFKLSFDTIENLVNARDMLSKIIEKNKKNKEKNNCHNDTHIFNDDDFSHSKMEFSYINDFSYTKYEENKRKQNGGGIHIGIATGNVTNGGNNKVNDRDDRYTGNTIKGRKKKNDNNNLITDNQILNMNEIVVNMKRQILSKEEVMNEIVEIYEYDVKYTTRLCIDKNLRCGVWYRVIRDESELYTESIYFEILNKKMLAPLNVLAWDIECYKDELKFPDKEKDEIILISYMYNAQGYLIVNRNVMSKNIREFLYKPNEEYSGAGTFKIFNEENEYYLLKRFLEHIKLLRIHIFVTYNGDFFDIPYLCRRCEINNLSVPREIGFIMNNKLECSCNFILNIDAYKWVERDSYLPNGSRTLKSVCKIKLKYNPTEVDPEMMVSIAKNNPQHLAVYSVSDAVATFYLYDKFIHNFLFALCSIIPMNPDNVLRQGSGTLCEQLLMAEAYKKNILFPNKFKPIYNQYFTDPENKKKYFIYDDSFVGGTVQSLKCGIYRDDLQENFNLDVDTYKYLLSNIDNILDFWIQKDLNKNCSPNDSKYVNKNQILNLQHVKENIMNKLQFFIENSRISICPNIYHLDVAAMYPNIILSHRLQPNAIITPDHCFNCSFYKQRHLCQKQMVWKRKLEISPIDYGHVLSLKQDLKTRLFLPQKTFFKMQNKEESDSSVNDPNQEVSASKKKSWNELTEKQQHDELMKVIKECSQKFFKKTKVAKEVDASSLVCQRENPFYVDTVRTFRDRRYVYKKGLKESEHEKRELLKKSKIDYIKIQELDDKILLNDSLQLAHKCILNSFYGYVKRKSSRWYSDQMGAIVTYTGSQIINGAFNLINKIGIPMELDTDGIWCMLPKNFPEIYDLYILDKNAMNKINMYEGKTEEELKNDIHIKKVEFEFPTNILNFEMHKKWTNDQYLVYNESIDDYECISKNEIFFELDGPWHGMFLPASEKSDDLLKKRYVVFNDKYKISELKGFEIKRRGELRIIQKFQSEIFNHFLKGKTKEESYYYASLTANKWKNLIDTKAIDIDNDDELFDLILAKKVLNKSVKEQPNAKSFGITTAKRLSELLSNASYVEDNNVSTQFIVASKPVGSDITFRAIPIQIFKTNVETQIFYLSKWLGMKFPPNAAVNVRDIIDWEYYKQKLEVQILKLVIIPAIKQNINNPITSISVPEWLKKQINISEGKQKKITAFFLKRDVKKEGAIADTSGETSAEATADASDNASGVNNADENSSISKATSGCDTIERNASRKPSDTTTTEVATATKEAERKKIDPSEQSVEKRSPFPVGEDLLNASIETCGKKKRLLEHCRLDNFISKKKKLILLSDDTMYGGSMQKSAGILGYRRGTPFYGHGERGNNIIFMNHDKVNINNLKQKDLYNLCEKDFSKWMLVNNKIWKNNRNQIKKFKTEIKSRRKKISFKKGNDGQEEKSNAHKLAKLEAKHMHIIQNAMDIVYLYKKVKKKKAPKKKRGANAMNNNANSNHSQYVSKGEKQTLLKPYLKYFKYETESDSSEEDEGEDDVEDEDEPFNDKDIIDENDDDGIYYAIVSLKNMNKFYKIKLQVYRHIYINNYEPLDIKSNNKITIKLVASNNENGIFKSNTYANCFLPRNIKIFNLYEFIMKEKYFNKYVINTLNANYHDSIISVYETKIPLYFDFLSRYGNSVEIDTNNYSSIFEENKSFKSHCFTKVEKDKGRNISQEYLDDIHIVYVHIFHTVIDNVCNRIFINVFDQYEENSDCHLLGNKIMFSGLGKEDDFDPYEPFIRFLKLGQYYDDLKSRQPATDVTCETRTTVPTAPAPAPPFAPSLPFATIGATVRNERLTEEELRSLFDRDFFIQKVQRDLLFMYHYRKFDIYYEDSSNVYKVLEYLDLYLNKYRSNILTGKRKYIFYVCSTIDRKKLGWWSTNKYFPCYFYKFENFSKYQNVNRKNYKKDVFNLSLELFFENYHKVEEDINFSRISNIPLFNLLNVSNKNEKHKFIYDTLYASFLKRYKGILWLSYFGNYDLGIPCLNINNFCDYDLVKKNIDIVNQGIYRGYIVHLFFNESLIFNSVRLFTKYTNVQNTNEYTTFTNTKTNNKKDIRERHKKYSLKKKRNHKNSTYSISKNKMEHEEYRPYPYGEFEDDDVFVGEDYHPPYEMDYDDGDDGDNGDVGDDGVAGHAGGGGDDDDDDDDDLSTTDDNKVAFSCANKVEEEQADELSDLNERKNLIKNKYDINTIVEQNSHVSQFSNFAFKLLGQSLEYLISKVSSLSMLITTKTFESISDIFTSFYSWISNNSSLLYDVALYNKVLECSEMYQNNLINIMKKKFNANIIYADLRNFIISFNEFSVISGRNILKNLIKYFSHTDSIYANVPFYIKQEYIAACQFDKYNFIRYKEYTNPNEENTDENLKIIEYLPPICESFLRYVLDVITLNPLQDIITYYEKNENKNENKNESEKNMCHINLGKELNENNKNDEMQKDEKNYFNVILKTDKLTDKINLAQKANLKYIYDRSFDDLNEVCESFSLINENVDVLSYKMEEKLKDLWFMPGNIYKKVKKSIKYKKYLVENYWPYDDDEMDENNMNLAPFLFPQTLGNLAKTESNWRLEIVKFCIFLMQNDKLLNLENENSNEAFHEKRHELYEIVGDSEYNRKNTHWKSPCHELILKDIFCENCTSVYHMNVVTSLVEAEINGKSSFIWLCKNCNSKYDNEFIELKILSLLQETFDAYNAQDLVCNNCNAIKSFHRRAICKCGQKFVPRLEIANWTRTLEIMENLATMLNMPILLDVLKSMKTYLI</sequence>
<keyword evidence="7" id="KW-0235">DNA replication</keyword>
<feature type="compositionally biased region" description="Acidic residues" evidence="16">
    <location>
        <begin position="2269"/>
        <end position="2284"/>
    </location>
</feature>
<dbReference type="InterPro" id="IPR055191">
    <property type="entry name" value="POL2_thumb"/>
</dbReference>
<evidence type="ECO:0000256" key="6">
    <source>
        <dbReference type="ARBA" id="ARBA00022695"/>
    </source>
</evidence>
<dbReference type="InterPro" id="IPR013697">
    <property type="entry name" value="DNA_pol_e_suA_C"/>
</dbReference>
<evidence type="ECO:0000256" key="3">
    <source>
        <dbReference type="ARBA" id="ARBA00012417"/>
    </source>
</evidence>
<feature type="compositionally biased region" description="Basic and acidic residues" evidence="16">
    <location>
        <begin position="1378"/>
        <end position="1388"/>
    </location>
</feature>
<keyword evidence="12" id="KW-0408">Iron</keyword>
<keyword evidence="9" id="KW-0863">Zinc-finger</keyword>
<evidence type="ECO:0000256" key="1">
    <source>
        <dbReference type="ARBA" id="ARBA00004123"/>
    </source>
</evidence>
<feature type="compositionally biased region" description="Low complexity" evidence="16">
    <location>
        <begin position="1390"/>
        <end position="1399"/>
    </location>
</feature>
<dbReference type="GO" id="GO:0045004">
    <property type="term" value="P:DNA replication proofreading"/>
    <property type="evidence" value="ECO:0007669"/>
    <property type="project" value="TreeGrafter"/>
</dbReference>
<dbReference type="Proteomes" id="UP000243200">
    <property type="component" value="Chromosome 11"/>
</dbReference>
<protein>
    <recommendedName>
        <fullName evidence="3">DNA-directed DNA polymerase</fullName>
        <ecNumber evidence="3">2.7.7.7</ecNumber>
    </recommendedName>
</protein>
<dbReference type="InterPro" id="IPR042087">
    <property type="entry name" value="DNA_pol_B_thumb"/>
</dbReference>
<evidence type="ECO:0000256" key="13">
    <source>
        <dbReference type="ARBA" id="ARBA00023014"/>
    </source>
</evidence>
<keyword evidence="5 18" id="KW-0808">Transferase</keyword>
<dbReference type="VEuPathDB" id="PlasmoDB:PocGH01_11027000"/>
<dbReference type="InterPro" id="IPR006133">
    <property type="entry name" value="DNA-dir_DNA_pol_B_exonuc"/>
</dbReference>
<dbReference type="VEuPathDB" id="PlasmoDB:POWCR01_110021200"/>
<dbReference type="InterPro" id="IPR023211">
    <property type="entry name" value="DNA_pol_palm_dom_sf"/>
</dbReference>
<dbReference type="GO" id="GO:0003887">
    <property type="term" value="F:DNA-directed DNA polymerase activity"/>
    <property type="evidence" value="ECO:0007669"/>
    <property type="project" value="UniProtKB-KW"/>
</dbReference>
<dbReference type="Gene3D" id="3.30.420.10">
    <property type="entry name" value="Ribonuclease H-like superfamily/Ribonuclease H"/>
    <property type="match status" value="1"/>
</dbReference>
<dbReference type="GO" id="GO:0008622">
    <property type="term" value="C:epsilon DNA polymerase complex"/>
    <property type="evidence" value="ECO:0007669"/>
    <property type="project" value="InterPro"/>
</dbReference>
<evidence type="ECO:0000256" key="7">
    <source>
        <dbReference type="ARBA" id="ARBA00022705"/>
    </source>
</evidence>
<evidence type="ECO:0000313" key="18">
    <source>
        <dbReference type="EMBL" id="SBT77623.1"/>
    </source>
</evidence>
<dbReference type="InterPro" id="IPR043502">
    <property type="entry name" value="DNA/RNA_pol_sf"/>
</dbReference>
<feature type="compositionally biased region" description="Basic and acidic residues" evidence="16">
    <location>
        <begin position="1400"/>
        <end position="1418"/>
    </location>
</feature>
<keyword evidence="4" id="KW-0004">4Fe-4S</keyword>
<dbReference type="SMART" id="SM00486">
    <property type="entry name" value="POLBc"/>
    <property type="match status" value="1"/>
</dbReference>
<dbReference type="GO" id="GO:0000166">
    <property type="term" value="F:nucleotide binding"/>
    <property type="evidence" value="ECO:0007669"/>
    <property type="project" value="InterPro"/>
</dbReference>
<feature type="region of interest" description="Disordered" evidence="16">
    <location>
        <begin position="1339"/>
        <end position="1419"/>
    </location>
</feature>
<feature type="region of interest" description="Disordered" evidence="16">
    <location>
        <begin position="1600"/>
        <end position="1625"/>
    </location>
</feature>
<keyword evidence="13" id="KW-0411">Iron-sulfur</keyword>
<evidence type="ECO:0000256" key="2">
    <source>
        <dbReference type="ARBA" id="ARBA00005755"/>
    </source>
</evidence>
<evidence type="ECO:0000256" key="14">
    <source>
        <dbReference type="ARBA" id="ARBA00023125"/>
    </source>
</evidence>
<dbReference type="Pfam" id="PF22634">
    <property type="entry name" value="POL2_thumb"/>
    <property type="match status" value="1"/>
</dbReference>
<comment type="subcellular location">
    <subcellularLocation>
        <location evidence="1">Nucleus</location>
    </subcellularLocation>
</comment>
<dbReference type="GO" id="GO:0008270">
    <property type="term" value="F:zinc ion binding"/>
    <property type="evidence" value="ECO:0007669"/>
    <property type="project" value="UniProtKB-KW"/>
</dbReference>
<dbReference type="InterPro" id="IPR012337">
    <property type="entry name" value="RNaseH-like_sf"/>
</dbReference>
<dbReference type="GO" id="GO:0006297">
    <property type="term" value="P:nucleotide-excision repair, DNA gap filling"/>
    <property type="evidence" value="ECO:0007669"/>
    <property type="project" value="TreeGrafter"/>
</dbReference>
<keyword evidence="14" id="KW-0238">DNA-binding</keyword>
<evidence type="ECO:0000256" key="15">
    <source>
        <dbReference type="ARBA" id="ARBA00023242"/>
    </source>
</evidence>
<dbReference type="GO" id="GO:0051539">
    <property type="term" value="F:4 iron, 4 sulfur cluster binding"/>
    <property type="evidence" value="ECO:0007669"/>
    <property type="project" value="UniProtKB-KW"/>
</dbReference>
<evidence type="ECO:0000256" key="5">
    <source>
        <dbReference type="ARBA" id="ARBA00022679"/>
    </source>
</evidence>
<dbReference type="GO" id="GO:0000278">
    <property type="term" value="P:mitotic cell cycle"/>
    <property type="evidence" value="ECO:0007669"/>
    <property type="project" value="TreeGrafter"/>
</dbReference>
<dbReference type="InterPro" id="IPR054475">
    <property type="entry name" value="Znf-DPOE"/>
</dbReference>
<dbReference type="EC" id="2.7.7.7" evidence="3"/>
<dbReference type="InterPro" id="IPR029703">
    <property type="entry name" value="POL2"/>
</dbReference>
<evidence type="ECO:0000256" key="16">
    <source>
        <dbReference type="SAM" id="MobiDB-lite"/>
    </source>
</evidence>
<dbReference type="PANTHER" id="PTHR10670">
    <property type="entry name" value="DNA POLYMERASE EPSILON CATALYTIC SUBUNIT A"/>
    <property type="match status" value="1"/>
</dbReference>
<accession>A0A1C3KTY1</accession>
<evidence type="ECO:0000256" key="8">
    <source>
        <dbReference type="ARBA" id="ARBA00022723"/>
    </source>
</evidence>
<dbReference type="Gene3D" id="3.90.1600.10">
    <property type="entry name" value="Palm domain of DNA polymerase"/>
    <property type="match status" value="1"/>
</dbReference>
<dbReference type="PANTHER" id="PTHR10670:SF0">
    <property type="entry name" value="DNA POLYMERASE EPSILON CATALYTIC SUBUNIT A"/>
    <property type="match status" value="1"/>
</dbReference>
<dbReference type="GO" id="GO:0006272">
    <property type="term" value="P:leading strand elongation"/>
    <property type="evidence" value="ECO:0007669"/>
    <property type="project" value="TreeGrafter"/>
</dbReference>
<feature type="domain" description="DNA polymerase epsilon catalytic subunit A C-terminal" evidence="17">
    <location>
        <begin position="1949"/>
        <end position="2505"/>
    </location>
</feature>
<dbReference type="GO" id="GO:0008310">
    <property type="term" value="F:single-stranded DNA 3'-5' DNA exonuclease activity"/>
    <property type="evidence" value="ECO:0007669"/>
    <property type="project" value="TreeGrafter"/>
</dbReference>
<feature type="region of interest" description="Disordered" evidence="16">
    <location>
        <begin position="2263"/>
        <end position="2309"/>
    </location>
</feature>
<dbReference type="InterPro" id="IPR036397">
    <property type="entry name" value="RNaseH_sf"/>
</dbReference>
<feature type="compositionally biased region" description="Low complexity" evidence="16">
    <location>
        <begin position="1606"/>
        <end position="1616"/>
    </location>
</feature>
<evidence type="ECO:0000313" key="19">
    <source>
        <dbReference type="Proteomes" id="UP000243200"/>
    </source>
</evidence>
<feature type="region of interest" description="Disordered" evidence="16">
    <location>
        <begin position="2220"/>
        <end position="2239"/>
    </location>
</feature>
<dbReference type="GO" id="GO:0006287">
    <property type="term" value="P:base-excision repair, gap-filling"/>
    <property type="evidence" value="ECO:0007669"/>
    <property type="project" value="TreeGrafter"/>
</dbReference>
<dbReference type="SMART" id="SM01159">
    <property type="entry name" value="DUF1744"/>
    <property type="match status" value="1"/>
</dbReference>
<feature type="compositionally biased region" description="Acidic residues" evidence="16">
    <location>
        <begin position="2295"/>
        <end position="2307"/>
    </location>
</feature>
<proteinExistence type="inferred from homology"/>
<name>A0A1C3KTY1_PLAOA</name>
<evidence type="ECO:0000259" key="17">
    <source>
        <dbReference type="SMART" id="SM01159"/>
    </source>
</evidence>
<dbReference type="EMBL" id="LT594515">
    <property type="protein sequence ID" value="SBT77623.1"/>
    <property type="molecule type" value="Genomic_DNA"/>
</dbReference>
<dbReference type="Pfam" id="PF23250">
    <property type="entry name" value="zf_DPOE_2"/>
    <property type="match status" value="1"/>
</dbReference>
<feature type="region of interest" description="Disordered" evidence="16">
    <location>
        <begin position="1641"/>
        <end position="1669"/>
    </location>
</feature>
<dbReference type="FunFam" id="1.10.287.690:FF:000009">
    <property type="entry name" value="DNA polymerase epsilon catalytic subunit A"/>
    <property type="match status" value="1"/>
</dbReference>
<dbReference type="GO" id="GO:0003677">
    <property type="term" value="F:DNA binding"/>
    <property type="evidence" value="ECO:0007669"/>
    <property type="project" value="UniProtKB-KW"/>
</dbReference>
<dbReference type="FunFam" id="1.10.132.60:FF:000009">
    <property type="entry name" value="DNA polymerase epsilon, catalytic subunit A"/>
    <property type="match status" value="1"/>
</dbReference>
<evidence type="ECO:0000256" key="9">
    <source>
        <dbReference type="ARBA" id="ARBA00022771"/>
    </source>
</evidence>
<evidence type="ECO:0000256" key="12">
    <source>
        <dbReference type="ARBA" id="ARBA00023004"/>
    </source>
</evidence>
<dbReference type="Pfam" id="PF22912">
    <property type="entry name" value="zf-DPOE"/>
    <property type="match status" value="1"/>
</dbReference>
<evidence type="ECO:0000256" key="4">
    <source>
        <dbReference type="ARBA" id="ARBA00022485"/>
    </source>
</evidence>
<gene>
    <name evidence="18" type="primary">PowCR01_110021200</name>
    <name evidence="18" type="ORF">POWCR01_110021200</name>
</gene>
<keyword evidence="15" id="KW-0539">Nucleus</keyword>
<feature type="compositionally biased region" description="Polar residues" evidence="16">
    <location>
        <begin position="806"/>
        <end position="816"/>
    </location>
</feature>
<reference evidence="18 19" key="1">
    <citation type="submission" date="2016-06" db="EMBL/GenBank/DDBJ databases">
        <authorList>
            <consortium name="Pathogen Informatics"/>
        </authorList>
    </citation>
    <scope>NUCLEOTIDE SEQUENCE [LARGE SCALE GENOMIC DNA]</scope>
    <source>
        <strain evidence="18">PowCR01</strain>
    </source>
</reference>
<feature type="compositionally biased region" description="Polar residues" evidence="16">
    <location>
        <begin position="1342"/>
        <end position="1376"/>
    </location>
</feature>
<dbReference type="Pfam" id="PF03104">
    <property type="entry name" value="DNA_pol_B_exo1"/>
    <property type="match status" value="1"/>
</dbReference>
<feature type="region of interest" description="Disordered" evidence="16">
    <location>
        <begin position="801"/>
        <end position="823"/>
    </location>
</feature>
<dbReference type="FunFam" id="3.30.420.10:FF:000010">
    <property type="entry name" value="DNA polymerase epsilon catalytic subunit"/>
    <property type="match status" value="1"/>
</dbReference>
<keyword evidence="10" id="KW-0862">Zinc</keyword>
<feature type="compositionally biased region" description="Acidic residues" evidence="16">
    <location>
        <begin position="1642"/>
        <end position="1661"/>
    </location>
</feature>
<organism evidence="18 19">
    <name type="scientific">Plasmodium ovale</name>
    <name type="common">malaria parasite P. ovale</name>
    <dbReference type="NCBI Taxonomy" id="36330"/>
    <lineage>
        <taxon>Eukaryota</taxon>
        <taxon>Sar</taxon>
        <taxon>Alveolata</taxon>
        <taxon>Apicomplexa</taxon>
        <taxon>Aconoidasida</taxon>
        <taxon>Haemosporida</taxon>
        <taxon>Plasmodiidae</taxon>
        <taxon>Plasmodium</taxon>
        <taxon>Plasmodium (Plasmodium)</taxon>
    </lineage>
</organism>
<dbReference type="FunFam" id="3.90.1600.10:FF:000012">
    <property type="entry name" value="DNA polymerase epsilon catalytic subunit A"/>
    <property type="match status" value="1"/>
</dbReference>
<dbReference type="SUPFAM" id="SSF53098">
    <property type="entry name" value="Ribonuclease H-like"/>
    <property type="match status" value="1"/>
</dbReference>
<dbReference type="Gene3D" id="1.10.132.60">
    <property type="entry name" value="DNA polymerase family B, C-terminal domain"/>
    <property type="match status" value="1"/>
</dbReference>
<evidence type="ECO:0000256" key="10">
    <source>
        <dbReference type="ARBA" id="ARBA00022833"/>
    </source>
</evidence>
<dbReference type="OrthoDB" id="10060449at2759"/>
<dbReference type="SUPFAM" id="SSF56672">
    <property type="entry name" value="DNA/RNA polymerases"/>
    <property type="match status" value="1"/>
</dbReference>
<dbReference type="InterPro" id="IPR006172">
    <property type="entry name" value="DNA-dir_DNA_pol_B"/>
</dbReference>
<keyword evidence="6 18" id="KW-0548">Nucleotidyltransferase</keyword>